<sequence>MPMKGPAKDQAGAGKGNDGPKYHKSCDYCRYRKVKCVVLDGSSTCEHCQSCDVKCIFSLKQKSRKRMLRSAKLAASVQLRKIRSGSSESYDQYSPPSVALASTALDGDMHSSDDHDIVALQILDDRIVDNPTDEKTLFITCRKASFWTMKDVYEKVVMRYTPFVKIGYQLTEVERCCLALGTDLSPLCHKSEATTRYLFDVVNSFNLKESDLTDPGYAAMISIRYAGLPPDPSIFSYPTASLESRSGCAIAMAWNCFLSNTVLPEGAESKEVDDFVRSLDEDTFAHHFCRLSMHLLQLLEIYAQFELGSVPAKDSPQWKPWRAKVLKLESEMLLWPVRLPQHLTVVRDDFVATPEAIILHILHNCVLQELYMFALVGQDLFRQALGLQPVPGLLQFLCGMARSSFTNCSRVDSKWPRLRDCVTKEAEHMITISRQYDFDFSRTALSSYLDYCGKEETDTVVNARKEVGQINWIDFSEQEGATVYWIFRDIRSMALDMMLAEALETT</sequence>
<evidence type="ECO:0000313" key="2">
    <source>
        <dbReference type="EMBL" id="CDP37859.1"/>
    </source>
</evidence>
<proteinExistence type="predicted"/>
<dbReference type="SUPFAM" id="SSF57701">
    <property type="entry name" value="Zn2/Cys6 DNA-binding domain"/>
    <property type="match status" value="1"/>
</dbReference>
<dbReference type="InterPro" id="IPR036864">
    <property type="entry name" value="Zn2-C6_fun-type_DNA-bd_sf"/>
</dbReference>
<reference evidence="2" key="2">
    <citation type="submission" date="2014-06" db="EMBL/GenBank/DDBJ databases">
        <title>The complete genome of Blastobotrys (Arxula) adeninivorans LS3 - a yeast of biotechnological interest.</title>
        <authorList>
            <person name="Kunze G."/>
            <person name="Gaillardin C."/>
            <person name="Czernicka M."/>
            <person name="Durrens P."/>
            <person name="Martin T."/>
            <person name="Boer E."/>
            <person name="Gabaldon T."/>
            <person name="Cruz J."/>
            <person name="Talla E."/>
            <person name="Marck C."/>
            <person name="Goffeau A."/>
            <person name="Barbe V."/>
            <person name="Baret P."/>
            <person name="Baronian K."/>
            <person name="Beier S."/>
            <person name="Bleykasten C."/>
            <person name="Bode R."/>
            <person name="Casaregola S."/>
            <person name="Despons L."/>
            <person name="Fairhead C."/>
            <person name="Giersberg M."/>
            <person name="Gierski P."/>
            <person name="Hahnel U."/>
            <person name="Hartmann A."/>
            <person name="Jankowska D."/>
            <person name="Jubin C."/>
            <person name="Jung P."/>
            <person name="Lafontaine I."/>
            <person name="Leh-Louis V."/>
            <person name="Lemaire M."/>
            <person name="Marcet-Houben M."/>
            <person name="Mascher M."/>
            <person name="Morel G."/>
            <person name="Richard G.-F."/>
            <person name="Riechen J."/>
            <person name="Sacerdot C."/>
            <person name="Sarkar A."/>
            <person name="Savel G."/>
            <person name="Schacherer J."/>
            <person name="Sherman D."/>
            <person name="Straub M.-L."/>
            <person name="Stein N."/>
            <person name="Thierry A."/>
            <person name="Trautwein-Schult A."/>
            <person name="Westhof E."/>
            <person name="Worch S."/>
            <person name="Dujon B."/>
            <person name="Souciet J.-L."/>
            <person name="Wincker P."/>
            <person name="Scholz U."/>
            <person name="Neuveglise N."/>
        </authorList>
    </citation>
    <scope>NUCLEOTIDE SEQUENCE</scope>
    <source>
        <strain evidence="2">LS3</strain>
    </source>
</reference>
<dbReference type="GO" id="GO:0008270">
    <property type="term" value="F:zinc ion binding"/>
    <property type="evidence" value="ECO:0007669"/>
    <property type="project" value="InterPro"/>
</dbReference>
<evidence type="ECO:0000259" key="1">
    <source>
        <dbReference type="PROSITE" id="PS50048"/>
    </source>
</evidence>
<protein>
    <submittedName>
        <fullName evidence="2">ARAD1D21098p</fullName>
    </submittedName>
</protein>
<dbReference type="EMBL" id="HG937694">
    <property type="protein sequence ID" value="CDP37859.1"/>
    <property type="molecule type" value="Genomic_DNA"/>
</dbReference>
<name>A0A060TAN7_BLAAD</name>
<dbReference type="PROSITE" id="PS00463">
    <property type="entry name" value="ZN2_CY6_FUNGAL_1"/>
    <property type="match status" value="1"/>
</dbReference>
<dbReference type="InterPro" id="IPR001138">
    <property type="entry name" value="Zn2Cys6_DnaBD"/>
</dbReference>
<dbReference type="CDD" id="cd00067">
    <property type="entry name" value="GAL4"/>
    <property type="match status" value="1"/>
</dbReference>
<dbReference type="GO" id="GO:0000981">
    <property type="term" value="F:DNA-binding transcription factor activity, RNA polymerase II-specific"/>
    <property type="evidence" value="ECO:0007669"/>
    <property type="project" value="InterPro"/>
</dbReference>
<organism evidence="2">
    <name type="scientific">Blastobotrys adeninivorans</name>
    <name type="common">Yeast</name>
    <name type="synonym">Arxula adeninivorans</name>
    <dbReference type="NCBI Taxonomy" id="409370"/>
    <lineage>
        <taxon>Eukaryota</taxon>
        <taxon>Fungi</taxon>
        <taxon>Dikarya</taxon>
        <taxon>Ascomycota</taxon>
        <taxon>Saccharomycotina</taxon>
        <taxon>Dipodascomycetes</taxon>
        <taxon>Dipodascales</taxon>
        <taxon>Trichomonascaceae</taxon>
        <taxon>Blastobotrys</taxon>
    </lineage>
</organism>
<dbReference type="SMART" id="SM00066">
    <property type="entry name" value="GAL4"/>
    <property type="match status" value="1"/>
</dbReference>
<feature type="domain" description="Zn(2)-C6 fungal-type" evidence="1">
    <location>
        <begin position="25"/>
        <end position="57"/>
    </location>
</feature>
<reference evidence="2" key="1">
    <citation type="submission" date="2014-02" db="EMBL/GenBank/DDBJ databases">
        <authorList>
            <person name="Genoscope - CEA"/>
        </authorList>
    </citation>
    <scope>NUCLEOTIDE SEQUENCE</scope>
    <source>
        <strain evidence="2">LS3</strain>
    </source>
</reference>
<accession>A0A060TAN7</accession>
<dbReference type="AlphaFoldDB" id="A0A060TAN7"/>
<dbReference type="Gene3D" id="4.10.240.10">
    <property type="entry name" value="Zn(2)-C6 fungal-type DNA-binding domain"/>
    <property type="match status" value="1"/>
</dbReference>
<gene>
    <name evidence="2" type="ORF">GNLVRS02_ARAD1D21098g</name>
</gene>
<dbReference type="PROSITE" id="PS50048">
    <property type="entry name" value="ZN2_CY6_FUNGAL_2"/>
    <property type="match status" value="1"/>
</dbReference>